<dbReference type="Gene3D" id="1.20.58.530">
    <property type="match status" value="1"/>
</dbReference>
<feature type="domain" description="Myosin motor" evidence="10">
    <location>
        <begin position="87"/>
        <end position="798"/>
    </location>
</feature>
<feature type="compositionally biased region" description="Basic and acidic residues" evidence="9">
    <location>
        <begin position="1022"/>
        <end position="1087"/>
    </location>
</feature>
<dbReference type="Gene3D" id="3.40.850.10">
    <property type="entry name" value="Kinesin motor domain"/>
    <property type="match status" value="1"/>
</dbReference>
<dbReference type="PANTHER" id="PTHR13140">
    <property type="entry name" value="MYOSIN"/>
    <property type="match status" value="1"/>
</dbReference>
<keyword evidence="4 8" id="KW-0067">ATP-binding</keyword>
<sequence>MPPQGTVFFERGALVWYFSPQDSWVPARFISQKGIEATIQLVDHATGEVPENEPVIKLCKFIVLNASQEQDVDINSLVEVQSPHMAPEVADMVGLSELNEPSILHNLRRRFNKTYVGSILVSVNPYQPLPDHYDENAAKSYANVVLGNMAPHIYAVADVSYRSMKKDKKNQSILISGESGAGKTEATKYIMKYITQLTGGTGKIEKALLDAHPILEAFGNAKTRQNDNSSRFGKFFQIYFKPDGSLSGTAVSHYLLEKSRVTHQADGEGNYHIFYYLLDGLEGNSKSKLQLADSSQFSFTSQGGYTPDKSYSKKWFNTVSDAMKTLGVSDEDKESIWSVLAAILHIGNLSFQADAKKDTALLANKDLLVSIATILQVPPAKLEVALSSRSMSVAGTPDVVIPLKVDEAKSNRDAFAKAMYGKLFDWIMIRINDSLKSDNSGNFIGILDIFGFETFPTNSFEQFCINYSNEQLQQFFSKYLFKQEQDEYIKEKIQWSKVEFNDNSIIIDLIEKKPLGILSVLDEECSFPKGTDQSFLEKCAKLFAGNPKFTKPLRVQNVFTISHYAAEVVYTVTGFLSKNKDTVNQDLVQILQHSTNALVAKMYNDAEAAPQLARQPSRNNMAGALSAGGRGAPAAQRGPGFTAFGAGRGAPAAAPVAGKSVGGPTKKSTIGIQFKDQLKSLLTILSSTEGHFIRAIKPNHIKEPLFFDGMNVLRQLSYSGLLETIRIRGAGYSYRPTFAEFVSRFGVFLPRGKKFSGDKDKCEWILDELEVPPGKYQIGITKLFLKDEEYNKLMDQREGQLHVAASKIQRQWRFHDLRVKFVQKRRLSTQLQTAVRVIAAKKEYKILKVERVKQEKEARIQKEKEEREKREREEKEKKERLERERREREEEERVRIQEEKERKEREEREERARKEKARLEAERKAAEEEAARREEERLAQVEAARREAARKEELRAAEEAAIRKVQQEAFEEKQRQQEEARQEVIRRREEEEKRAQEEAEERRKVAEEEAEERRVQQQIAEIQEKKRREEEKKRMEEQAEERRREEEARKEEERIQVQEEQRRAEEETRKEEERQEEMRREEERQRAIEATIAAEKMEEEMKWMKEELRREKDREVEQRKIQEERIAQEQEAARKLEEKPANGNDWDDDEPEESSSIYTEPQYNLSNNNEVIEDIMPAFEQYNNENAMNTYRKGMTNMSRRGTISRSNTSRFNKMAGQIDKINESNVAYRVTFDPHVEFKKLIFNSIAKPPLLIIPEGNTFTKYDYSLLRKIPFSFPPVADEPDILNPPLLVLGGDPVEMDEPEDGLQPESLDIRTYDRERADAPFVRYVPVFHRFSDEVKPARSLSDFSSEETVTSYDQMKKTDPERVRFINITKLSKKDHKDFIKKANYCTKCEAFVLTHSEFKSSISSIKLPLLRHVDVSSNQMNEMTPLLEFFKEIKHLDSAILLDNPILEKPDALDRIFASYPNLRSVNNTNISIEQRLTAINTKGSKTQKKNYDLMAWDLHFCKKVPEMKEMSSWEPGRITVLNLAGCNLSTFHVGTLVNLESLDLSRNMIKDLLGSGLERCDRLRSAKFSNNFISKRSTLQVFQYIPSLRTLDMRQNKDVDSLAEFTDYRSYLIYITRNLKGTNRCPGLITLDDEAISMDERITAIEKYSKKKRDGLMVRYALSLIDYYGHHQMKTPNYLNAIKHLRLPKMKLSMVDVKGMYSLEVLDVAGNDLTMVEGLNELLNLRVLNLSGNPLLELEKTFKDLANHEQLEQLSFAIVGNDMHPHYINSKTYRERVLKALLPRNRYFGWLDNIRITTDERIKTLRQLPNTTKEEVEKYRFEVALLVNNVPVADREYHYSVSSPGVQYDADYVISLRRTSFCRLKSYAIQLDIFPNLEEINFHCNKLTTLLGMGLESLPNLKVLDVSKNRIDMSMKDLAAFLDGMKSLECVALRENPCMITAEDRFKLIGTMKSMREITCKLQVIDIFVTIDERIEAWIANGGNKDEAELIRYKAIMFQRMPPNLDPTAITTLDLSEAGFKKIDVSVYPNLEILLLKGNLLRKVEGTGIHKLQKLSVLNLQNNRLKNLDKIATLVRALPKLQSIGLSGNPWPASVFDTLVAPGWRKRLLVLLPELHKRRSHFKMIDDDPISVDELIEAWKVVKGKDEDVRHFRFHILMLTKIPLSEPSMVQELDFSSCGLNSMDLSKYSNLIKLSLANNNFTTLIKSVAISLDKLRGFDLSNNGIKDMEEFVNVTKAVPNLQVLMTYGNPAFERVGEDPDAIRVEFLSKVFAHVQPQKLALLYLNGKKVTTREKCAAMSKAKTDLTKEAIETIRLNMALQEMGAQPGDTELDLSNFDFSSLTMLHRLMPNITHLNLSHNRLQVLEAEVIQGLPNLVHLDLSHNELGGIKEITQVLKDCPKLESIVLLLSTAGKETALVKDYAFDLFKKLKNMVTIDGMKNPFGTVKRKMPTPIRMSVSKPMEHSPIPSRARSTTVSTEDVDTSLQSMYERNSHIRSNIAELNRGESVQDLFRARSGTIASPEM</sequence>
<dbReference type="PROSITE" id="PS51450">
    <property type="entry name" value="LRR"/>
    <property type="match status" value="6"/>
</dbReference>
<dbReference type="Gene3D" id="1.20.120.720">
    <property type="entry name" value="Myosin VI head, motor domain, U50 subdomain"/>
    <property type="match status" value="1"/>
</dbReference>
<dbReference type="InterPro" id="IPR036961">
    <property type="entry name" value="Kinesin_motor_dom_sf"/>
</dbReference>
<dbReference type="InParanoid" id="A0A2P6N2D3"/>
<evidence type="ECO:0000256" key="7">
    <source>
        <dbReference type="ARBA" id="ARBA00023203"/>
    </source>
</evidence>
<evidence type="ECO:0000256" key="1">
    <source>
        <dbReference type="ARBA" id="ARBA00022614"/>
    </source>
</evidence>
<organism evidence="11 12">
    <name type="scientific">Planoprotostelium fungivorum</name>
    <dbReference type="NCBI Taxonomy" id="1890364"/>
    <lineage>
        <taxon>Eukaryota</taxon>
        <taxon>Amoebozoa</taxon>
        <taxon>Evosea</taxon>
        <taxon>Variosea</taxon>
        <taxon>Cavosteliida</taxon>
        <taxon>Cavosteliaceae</taxon>
        <taxon>Planoprotostelium</taxon>
    </lineage>
</organism>
<evidence type="ECO:0000256" key="2">
    <source>
        <dbReference type="ARBA" id="ARBA00022737"/>
    </source>
</evidence>
<dbReference type="EMBL" id="MDYQ01000239">
    <property type="protein sequence ID" value="PRP78118.1"/>
    <property type="molecule type" value="Genomic_DNA"/>
</dbReference>
<evidence type="ECO:0000256" key="3">
    <source>
        <dbReference type="ARBA" id="ARBA00022741"/>
    </source>
</evidence>
<dbReference type="PROSITE" id="PS51456">
    <property type="entry name" value="MYOSIN_MOTOR"/>
    <property type="match status" value="1"/>
</dbReference>
<dbReference type="Gene3D" id="1.20.5.4820">
    <property type="match status" value="1"/>
</dbReference>
<dbReference type="GO" id="GO:0005737">
    <property type="term" value="C:cytoplasm"/>
    <property type="evidence" value="ECO:0007669"/>
    <property type="project" value="TreeGrafter"/>
</dbReference>
<dbReference type="SMART" id="SM00365">
    <property type="entry name" value="LRR_SD22"/>
    <property type="match status" value="7"/>
</dbReference>
<dbReference type="InterPro" id="IPR001611">
    <property type="entry name" value="Leu-rich_rpt"/>
</dbReference>
<evidence type="ECO:0000313" key="11">
    <source>
        <dbReference type="EMBL" id="PRP78118.1"/>
    </source>
</evidence>
<comment type="similarity">
    <text evidence="8">Belongs to the TRAFAC class myosin-kinesin ATPase superfamily. Myosin family.</text>
</comment>
<dbReference type="STRING" id="1890364.A0A2P6N2D3"/>
<protein>
    <submittedName>
        <fullName evidence="11">Class VII unconventional myosin</fullName>
    </submittedName>
</protein>
<dbReference type="InterPro" id="IPR027417">
    <property type="entry name" value="P-loop_NTPase"/>
</dbReference>
<evidence type="ECO:0000259" key="10">
    <source>
        <dbReference type="PROSITE" id="PS51456"/>
    </source>
</evidence>
<dbReference type="SUPFAM" id="SSF52540">
    <property type="entry name" value="P-loop containing nucleoside triphosphate hydrolases"/>
    <property type="match status" value="1"/>
</dbReference>
<dbReference type="GO" id="GO:0051015">
    <property type="term" value="F:actin filament binding"/>
    <property type="evidence" value="ECO:0007669"/>
    <property type="project" value="TreeGrafter"/>
</dbReference>
<feature type="region of interest" description="Actin-binding" evidence="8">
    <location>
        <begin position="678"/>
        <end position="700"/>
    </location>
</feature>
<dbReference type="CDD" id="cd00124">
    <property type="entry name" value="MYSc"/>
    <property type="match status" value="1"/>
</dbReference>
<dbReference type="Pfam" id="PF00063">
    <property type="entry name" value="Myosin_head"/>
    <property type="match status" value="1"/>
</dbReference>
<dbReference type="GO" id="GO:0016459">
    <property type="term" value="C:myosin complex"/>
    <property type="evidence" value="ECO:0007669"/>
    <property type="project" value="UniProtKB-KW"/>
</dbReference>
<dbReference type="PROSITE" id="PS50096">
    <property type="entry name" value="IQ"/>
    <property type="match status" value="1"/>
</dbReference>
<keyword evidence="1" id="KW-0433">Leucine-rich repeat</keyword>
<keyword evidence="2" id="KW-0677">Repeat</keyword>
<name>A0A2P6N2D3_9EUKA</name>
<evidence type="ECO:0000256" key="8">
    <source>
        <dbReference type="PROSITE-ProRule" id="PRU00782"/>
    </source>
</evidence>
<feature type="region of interest" description="Disordered" evidence="9">
    <location>
        <begin position="1131"/>
        <end position="1165"/>
    </location>
</feature>
<keyword evidence="7 8" id="KW-0009">Actin-binding</keyword>
<keyword evidence="12" id="KW-1185">Reference proteome</keyword>
<reference evidence="11 12" key="1">
    <citation type="journal article" date="2018" name="Genome Biol. Evol.">
        <title>Multiple Roots of Fruiting Body Formation in Amoebozoa.</title>
        <authorList>
            <person name="Hillmann F."/>
            <person name="Forbes G."/>
            <person name="Novohradska S."/>
            <person name="Ferling I."/>
            <person name="Riege K."/>
            <person name="Groth M."/>
            <person name="Westermann M."/>
            <person name="Marz M."/>
            <person name="Spaller T."/>
            <person name="Winckler T."/>
            <person name="Schaap P."/>
            <person name="Glockner G."/>
        </authorList>
    </citation>
    <scope>NUCLEOTIDE SEQUENCE [LARGE SCALE GENOMIC DNA]</scope>
    <source>
        <strain evidence="11 12">Jena</strain>
    </source>
</reference>
<dbReference type="GO" id="GO:0016020">
    <property type="term" value="C:membrane"/>
    <property type="evidence" value="ECO:0007669"/>
    <property type="project" value="TreeGrafter"/>
</dbReference>
<feature type="compositionally biased region" description="Basic and acidic residues" evidence="9">
    <location>
        <begin position="969"/>
        <end position="1015"/>
    </location>
</feature>
<evidence type="ECO:0000256" key="5">
    <source>
        <dbReference type="ARBA" id="ARBA00023123"/>
    </source>
</evidence>
<keyword evidence="5 8" id="KW-0518">Myosin</keyword>
<evidence type="ECO:0000256" key="9">
    <source>
        <dbReference type="SAM" id="MobiDB-lite"/>
    </source>
</evidence>
<feature type="binding site" evidence="8">
    <location>
        <begin position="177"/>
        <end position="184"/>
    </location>
    <ligand>
        <name>ATP</name>
        <dbReference type="ChEBI" id="CHEBI:30616"/>
    </ligand>
</feature>
<feature type="compositionally biased region" description="Basic and acidic residues" evidence="9">
    <location>
        <begin position="1131"/>
        <end position="1140"/>
    </location>
</feature>
<evidence type="ECO:0000313" key="12">
    <source>
        <dbReference type="Proteomes" id="UP000241769"/>
    </source>
</evidence>
<keyword evidence="6 8" id="KW-0505">Motor protein</keyword>
<dbReference type="PANTHER" id="PTHR13140:SF706">
    <property type="entry name" value="DILUTE CLASS UNCONVENTIONAL MYOSIN, ISOFORM C"/>
    <property type="match status" value="1"/>
</dbReference>
<feature type="region of interest" description="Disordered" evidence="9">
    <location>
        <begin position="898"/>
        <end position="957"/>
    </location>
</feature>
<dbReference type="Proteomes" id="UP000241769">
    <property type="component" value="Unassembled WGS sequence"/>
</dbReference>
<evidence type="ECO:0000256" key="6">
    <source>
        <dbReference type="ARBA" id="ARBA00023175"/>
    </source>
</evidence>
<accession>A0A2P6N2D3</accession>
<dbReference type="InterPro" id="IPR003591">
    <property type="entry name" value="Leu-rich_rpt_typical-subtyp"/>
</dbReference>
<feature type="region of interest" description="Disordered" evidence="9">
    <location>
        <begin position="2464"/>
        <end position="2487"/>
    </location>
</feature>
<dbReference type="OrthoDB" id="6108017at2759"/>
<feature type="region of interest" description="Disordered" evidence="9">
    <location>
        <begin position="969"/>
        <end position="1093"/>
    </location>
</feature>
<dbReference type="Gene3D" id="3.80.10.10">
    <property type="entry name" value="Ribonuclease Inhibitor"/>
    <property type="match status" value="7"/>
</dbReference>
<dbReference type="Gene3D" id="1.10.10.820">
    <property type="match status" value="1"/>
</dbReference>
<dbReference type="GO" id="GO:0007015">
    <property type="term" value="P:actin filament organization"/>
    <property type="evidence" value="ECO:0007669"/>
    <property type="project" value="TreeGrafter"/>
</dbReference>
<gene>
    <name evidence="11" type="ORF">PROFUN_13920</name>
</gene>
<dbReference type="Pfam" id="PF13855">
    <property type="entry name" value="LRR_8"/>
    <property type="match status" value="2"/>
</dbReference>
<dbReference type="GO" id="GO:0005524">
    <property type="term" value="F:ATP binding"/>
    <property type="evidence" value="ECO:0007669"/>
    <property type="project" value="UniProtKB-UniRule"/>
</dbReference>
<keyword evidence="3 8" id="KW-0547">Nucleotide-binding</keyword>
<proteinExistence type="inferred from homology"/>
<evidence type="ECO:0000256" key="4">
    <source>
        <dbReference type="ARBA" id="ARBA00022840"/>
    </source>
</evidence>
<dbReference type="SMART" id="SM00369">
    <property type="entry name" value="LRR_TYP"/>
    <property type="match status" value="10"/>
</dbReference>
<dbReference type="InterPro" id="IPR032675">
    <property type="entry name" value="LRR_dom_sf"/>
</dbReference>
<dbReference type="SMART" id="SM00242">
    <property type="entry name" value="MYSc"/>
    <property type="match status" value="1"/>
</dbReference>
<feature type="region of interest" description="Disordered" evidence="9">
    <location>
        <begin position="858"/>
        <end position="882"/>
    </location>
</feature>
<dbReference type="InterPro" id="IPR001609">
    <property type="entry name" value="Myosin_head_motor_dom-like"/>
</dbReference>
<dbReference type="GO" id="GO:0000146">
    <property type="term" value="F:microfilament motor activity"/>
    <property type="evidence" value="ECO:0007669"/>
    <property type="project" value="TreeGrafter"/>
</dbReference>
<dbReference type="SUPFAM" id="SSF52058">
    <property type="entry name" value="L domain-like"/>
    <property type="match status" value="2"/>
</dbReference>
<dbReference type="PRINTS" id="PR00193">
    <property type="entry name" value="MYOSINHEAVY"/>
</dbReference>
<feature type="region of interest" description="Disordered" evidence="9">
    <location>
        <begin position="610"/>
        <end position="640"/>
    </location>
</feature>
<comment type="caution">
    <text evidence="11">The sequence shown here is derived from an EMBL/GenBank/DDBJ whole genome shotgun (WGS) entry which is preliminary data.</text>
</comment>